<dbReference type="Gene3D" id="3.40.30.10">
    <property type="entry name" value="Glutaredoxin"/>
    <property type="match status" value="1"/>
</dbReference>
<reference evidence="4" key="1">
    <citation type="submission" date="2017-09" db="EMBL/GenBank/DDBJ databases">
        <title>Depth-based differentiation of microbial function through sediment-hosted aquifers and enrichment of novel symbionts in the deep terrestrial subsurface.</title>
        <authorList>
            <person name="Probst A.J."/>
            <person name="Ladd B."/>
            <person name="Jarett J.K."/>
            <person name="Geller-Mcgrath D.E."/>
            <person name="Sieber C.M.K."/>
            <person name="Emerson J.B."/>
            <person name="Anantharaman K."/>
            <person name="Thomas B.C."/>
            <person name="Malmstrom R."/>
            <person name="Stieglmeier M."/>
            <person name="Klingl A."/>
            <person name="Woyke T."/>
            <person name="Ryan C.M."/>
            <person name="Banfield J.F."/>
        </authorList>
    </citation>
    <scope>NUCLEOTIDE SEQUENCE [LARGE SCALE GENOMIC DNA]</scope>
</reference>
<gene>
    <name evidence="3" type="ORF">COT78_00210</name>
</gene>
<dbReference type="InterPro" id="IPR036249">
    <property type="entry name" value="Thioredoxin-like_sf"/>
</dbReference>
<proteinExistence type="predicted"/>
<dbReference type="SUPFAM" id="SSF52833">
    <property type="entry name" value="Thioredoxin-like"/>
    <property type="match status" value="1"/>
</dbReference>
<dbReference type="PANTHER" id="PTHR34573">
    <property type="entry name" value="VKC DOMAIN-CONTAINING PROTEIN"/>
    <property type="match status" value="1"/>
</dbReference>
<organism evidence="3 4">
    <name type="scientific">Candidatus Berkelbacteria bacterium CG10_big_fil_rev_8_21_14_0_10_43_13</name>
    <dbReference type="NCBI Taxonomy" id="1974514"/>
    <lineage>
        <taxon>Bacteria</taxon>
        <taxon>Candidatus Berkelbacteria</taxon>
    </lineage>
</organism>
<dbReference type="Proteomes" id="UP000231382">
    <property type="component" value="Unassembled WGS sequence"/>
</dbReference>
<feature type="transmembrane region" description="Helical" evidence="2">
    <location>
        <begin position="7"/>
        <end position="25"/>
    </location>
</feature>
<name>A0A2H0W7R2_9BACT</name>
<evidence type="ECO:0000313" key="3">
    <source>
        <dbReference type="EMBL" id="PIS08054.1"/>
    </source>
</evidence>
<protein>
    <recommendedName>
        <fullName evidence="5">Thioredoxin domain-containing protein</fullName>
    </recommendedName>
</protein>
<keyword evidence="2" id="KW-0812">Transmembrane</keyword>
<dbReference type="PANTHER" id="PTHR34573:SF1">
    <property type="entry name" value="VITAMIN K EPOXIDE REDUCTASE DOMAIN-CONTAINING PROTEIN"/>
    <property type="match status" value="1"/>
</dbReference>
<comment type="caution">
    <text evidence="3">The sequence shown here is derived from an EMBL/GenBank/DDBJ whole genome shotgun (WGS) entry which is preliminary data.</text>
</comment>
<evidence type="ECO:0000313" key="4">
    <source>
        <dbReference type="Proteomes" id="UP000231382"/>
    </source>
</evidence>
<feature type="region of interest" description="Disordered" evidence="1">
    <location>
        <begin position="30"/>
        <end position="65"/>
    </location>
</feature>
<evidence type="ECO:0000256" key="2">
    <source>
        <dbReference type="SAM" id="Phobius"/>
    </source>
</evidence>
<dbReference type="AlphaFoldDB" id="A0A2H0W7R2"/>
<evidence type="ECO:0008006" key="5">
    <source>
        <dbReference type="Google" id="ProtNLM"/>
    </source>
</evidence>
<dbReference type="EMBL" id="PEZW01000002">
    <property type="protein sequence ID" value="PIS08054.1"/>
    <property type="molecule type" value="Genomic_DNA"/>
</dbReference>
<keyword evidence="2" id="KW-0472">Membrane</keyword>
<evidence type="ECO:0000256" key="1">
    <source>
        <dbReference type="SAM" id="MobiDB-lite"/>
    </source>
</evidence>
<sequence length="180" mass="19083">MSSNTKGFLFIVILVIIIVGGLIVMNNRQQDNSSGSSSENGTVAGASTNSDPNTAPVNNSLNPSNKDQTYISNLLKYMASNDMTMYGATWCSHCKTQKESFGAAVKDLKIVECDISTGDGQSDECKAVNYVDASDGKAYSGIQGYPTWIYQGKGYSGEKSIDELAQIVGFTDSGAATPSE</sequence>
<accession>A0A2H0W7R2</accession>
<keyword evidence="2" id="KW-1133">Transmembrane helix</keyword>